<dbReference type="EMBL" id="BMAT01006923">
    <property type="protein sequence ID" value="GFS22287.1"/>
    <property type="molecule type" value="Genomic_DNA"/>
</dbReference>
<keyword evidence="2" id="KW-1185">Reference proteome</keyword>
<name>A0AAV4JMU5_9GAST</name>
<accession>A0AAV4JMU5</accession>
<dbReference type="Proteomes" id="UP000762676">
    <property type="component" value="Unassembled WGS sequence"/>
</dbReference>
<evidence type="ECO:0000313" key="2">
    <source>
        <dbReference type="Proteomes" id="UP000762676"/>
    </source>
</evidence>
<reference evidence="1 2" key="1">
    <citation type="journal article" date="2021" name="Elife">
        <title>Chloroplast acquisition without the gene transfer in kleptoplastic sea slugs, Plakobranchus ocellatus.</title>
        <authorList>
            <person name="Maeda T."/>
            <person name="Takahashi S."/>
            <person name="Yoshida T."/>
            <person name="Shimamura S."/>
            <person name="Takaki Y."/>
            <person name="Nagai Y."/>
            <person name="Toyoda A."/>
            <person name="Suzuki Y."/>
            <person name="Arimoto A."/>
            <person name="Ishii H."/>
            <person name="Satoh N."/>
            <person name="Nishiyama T."/>
            <person name="Hasebe M."/>
            <person name="Maruyama T."/>
            <person name="Minagawa J."/>
            <person name="Obokata J."/>
            <person name="Shigenobu S."/>
        </authorList>
    </citation>
    <scope>NUCLEOTIDE SEQUENCE [LARGE SCALE GENOMIC DNA]</scope>
</reference>
<evidence type="ECO:0000313" key="1">
    <source>
        <dbReference type="EMBL" id="GFS22287.1"/>
    </source>
</evidence>
<sequence length="113" mass="12826">MREAISPHKRLTATLHFLATGATYQNLKFTSCISAPSLSQIIPQTCSVIYGALVADYIKAEQKIPMVYRRETSLAGIDHEIAMDMERDLENGMDLELEIAMDLERDLEKRMHL</sequence>
<protein>
    <submittedName>
        <fullName evidence="1">Nuclease harbi1-like protein</fullName>
    </submittedName>
</protein>
<organism evidence="1 2">
    <name type="scientific">Elysia marginata</name>
    <dbReference type="NCBI Taxonomy" id="1093978"/>
    <lineage>
        <taxon>Eukaryota</taxon>
        <taxon>Metazoa</taxon>
        <taxon>Spiralia</taxon>
        <taxon>Lophotrochozoa</taxon>
        <taxon>Mollusca</taxon>
        <taxon>Gastropoda</taxon>
        <taxon>Heterobranchia</taxon>
        <taxon>Euthyneura</taxon>
        <taxon>Panpulmonata</taxon>
        <taxon>Sacoglossa</taxon>
        <taxon>Placobranchoidea</taxon>
        <taxon>Plakobranchidae</taxon>
        <taxon>Elysia</taxon>
    </lineage>
</organism>
<comment type="caution">
    <text evidence="1">The sequence shown here is derived from an EMBL/GenBank/DDBJ whole genome shotgun (WGS) entry which is preliminary data.</text>
</comment>
<dbReference type="AlphaFoldDB" id="A0AAV4JMU5"/>
<gene>
    <name evidence="1" type="ORF">ElyMa_003359700</name>
</gene>
<proteinExistence type="predicted"/>